<comment type="caution">
    <text evidence="1">The sequence shown here is derived from an EMBL/GenBank/DDBJ whole genome shotgun (WGS) entry which is preliminary data.</text>
</comment>
<proteinExistence type="predicted"/>
<gene>
    <name evidence="1" type="ORF">COV72_03885</name>
</gene>
<reference evidence="1 2" key="1">
    <citation type="submission" date="2017-09" db="EMBL/GenBank/DDBJ databases">
        <title>Depth-based differentiation of microbial function through sediment-hosted aquifers and enrichment of novel symbionts in the deep terrestrial subsurface.</title>
        <authorList>
            <person name="Probst A.J."/>
            <person name="Ladd B."/>
            <person name="Jarett J.K."/>
            <person name="Geller-Mcgrath D.E."/>
            <person name="Sieber C.M."/>
            <person name="Emerson J.B."/>
            <person name="Anantharaman K."/>
            <person name="Thomas B.C."/>
            <person name="Malmstrom R."/>
            <person name="Stieglmeier M."/>
            <person name="Klingl A."/>
            <person name="Woyke T."/>
            <person name="Ryan C.M."/>
            <person name="Banfield J.F."/>
        </authorList>
    </citation>
    <scope>NUCLEOTIDE SEQUENCE [LARGE SCALE GENOMIC DNA]</scope>
    <source>
        <strain evidence="1">CG11_big_fil_rev_8_21_14_0_20_42_13</strain>
    </source>
</reference>
<feature type="non-terminal residue" evidence="1">
    <location>
        <position position="1"/>
    </location>
</feature>
<accession>A0A2H0LY51</accession>
<protein>
    <submittedName>
        <fullName evidence="1">Uncharacterized protein</fullName>
    </submittedName>
</protein>
<sequence length="131" mass="15187">RKLEQKETGLELGADVFKWLYLGESLQYARYNLDWANYIWHPRIKYAFEAETRLTLSLPIFDMGDGESISAYLSDEFTYSFRLSEGVRNEVALGLSIPIKSYLEANLGWRHIDRIHDFDSDAIEAAVTLIF</sequence>
<dbReference type="AlphaFoldDB" id="A0A2H0LY51"/>
<dbReference type="EMBL" id="PCWA01000054">
    <property type="protein sequence ID" value="PIQ89292.1"/>
    <property type="molecule type" value="Genomic_DNA"/>
</dbReference>
<dbReference type="Proteomes" id="UP000229641">
    <property type="component" value="Unassembled WGS sequence"/>
</dbReference>
<evidence type="ECO:0000313" key="1">
    <source>
        <dbReference type="EMBL" id="PIQ89292.1"/>
    </source>
</evidence>
<organism evidence="1 2">
    <name type="scientific">Candidatus Ghiorseimicrobium undicola</name>
    <dbReference type="NCBI Taxonomy" id="1974746"/>
    <lineage>
        <taxon>Bacteria</taxon>
        <taxon>Pseudomonadati</taxon>
        <taxon>Candidatus Omnitrophota</taxon>
        <taxon>Candidatus Ghiorseimicrobium</taxon>
    </lineage>
</organism>
<name>A0A2H0LY51_9BACT</name>
<evidence type="ECO:0000313" key="2">
    <source>
        <dbReference type="Proteomes" id="UP000229641"/>
    </source>
</evidence>